<comment type="caution">
    <text evidence="2">The sequence shown here is derived from an EMBL/GenBank/DDBJ whole genome shotgun (WGS) entry which is preliminary data.</text>
</comment>
<evidence type="ECO:0000313" key="3">
    <source>
        <dbReference type="Proteomes" id="UP000450012"/>
    </source>
</evidence>
<dbReference type="AlphaFoldDB" id="A0A7X4KDA9"/>
<dbReference type="InterPro" id="IPR058702">
    <property type="entry name" value="MafI2-like"/>
</dbReference>
<keyword evidence="3" id="KW-1185">Reference proteome</keyword>
<evidence type="ECO:0000256" key="1">
    <source>
        <dbReference type="SAM" id="MobiDB-lite"/>
    </source>
</evidence>
<gene>
    <name evidence="2" type="ORF">GTP45_20365</name>
</gene>
<reference evidence="2 3" key="1">
    <citation type="submission" date="2019-12" db="EMBL/GenBank/DDBJ databases">
        <title>Novel species isolated from a subtropical stream in China.</title>
        <authorList>
            <person name="Lu H."/>
        </authorList>
    </citation>
    <scope>NUCLEOTIDE SEQUENCE [LARGE SCALE GENOMIC DNA]</scope>
    <source>
        <strain evidence="2 3">FT55W</strain>
    </source>
</reference>
<organism evidence="2 3">
    <name type="scientific">Duganella rivi</name>
    <dbReference type="NCBI Taxonomy" id="2666083"/>
    <lineage>
        <taxon>Bacteria</taxon>
        <taxon>Pseudomonadati</taxon>
        <taxon>Pseudomonadota</taxon>
        <taxon>Betaproteobacteria</taxon>
        <taxon>Burkholderiales</taxon>
        <taxon>Oxalobacteraceae</taxon>
        <taxon>Telluria group</taxon>
        <taxon>Duganella</taxon>
    </lineage>
</organism>
<sequence length="120" mass="13467">MAEFGQQQTSPQTKKRNMSSEISQLRTVAQVALLTHITPRVRSISLDLESSERKICFRVYTDGVLSESALEALSCAVTEIEATLGFRVDEEYLVVPEPGSMEHFPVIVYARCEDSWVDRG</sequence>
<evidence type="ECO:0000313" key="2">
    <source>
        <dbReference type="EMBL" id="MYM69174.1"/>
    </source>
</evidence>
<name>A0A7X4KDA9_9BURK</name>
<proteinExistence type="predicted"/>
<feature type="region of interest" description="Disordered" evidence="1">
    <location>
        <begin position="1"/>
        <end position="21"/>
    </location>
</feature>
<dbReference type="Pfam" id="PF26541">
    <property type="entry name" value="MafI2"/>
    <property type="match status" value="1"/>
</dbReference>
<dbReference type="EMBL" id="WWCK01000006">
    <property type="protein sequence ID" value="MYM69174.1"/>
    <property type="molecule type" value="Genomic_DNA"/>
</dbReference>
<feature type="compositionally biased region" description="Polar residues" evidence="1">
    <location>
        <begin position="1"/>
        <end position="12"/>
    </location>
</feature>
<protein>
    <submittedName>
        <fullName evidence="2">Uncharacterized protein</fullName>
    </submittedName>
</protein>
<accession>A0A7X4KDA9</accession>
<dbReference type="Proteomes" id="UP000450012">
    <property type="component" value="Unassembled WGS sequence"/>
</dbReference>